<gene>
    <name evidence="3" type="ORF">CAEBREN_25194</name>
</gene>
<feature type="domain" description="T20D4.11-like" evidence="2">
    <location>
        <begin position="196"/>
        <end position="324"/>
    </location>
</feature>
<name>G0NEV6_CAEBE</name>
<dbReference type="HOGENOM" id="CLU_858512_0_0_1"/>
<dbReference type="AlphaFoldDB" id="G0NEV6"/>
<dbReference type="OMA" id="PCANEFF"/>
<dbReference type="PANTHER" id="PTHR37429:SF3">
    <property type="entry name" value="DUF19 DOMAIN-CONTAINING PROTEIN"/>
    <property type="match status" value="1"/>
</dbReference>
<dbReference type="eggNOG" id="ENOG502R69S">
    <property type="taxonomic scope" value="Eukaryota"/>
</dbReference>
<feature type="transmembrane region" description="Helical" evidence="1">
    <location>
        <begin position="6"/>
        <end position="30"/>
    </location>
</feature>
<sequence>MKVSLLPVFLMGMKSLIVVIPILIIIRLAITNYGLVNPSCDRGAVMEYENCVSKLSEFEADYGNWQSANFPSADLPTVLKLKKQCEQIPRCFVRVVPECKSDLPALESLPQWCRRIYFLTGEFSKCAGKVNQISGTAPCANEFFAISFIKKQREEKCEIMQKNKECLLESVTKTCTSTMADVAKMDLTSTVEKITKWVDQEYKFDDGEKKEFRIKCEETQTCFKSVKSSCPDFPEAVTNELDVMCSRFNFIIDKFTECVPKLDNLKCVNEVFGPKSLKKTSNEKCKDLNEHKTCAIEEVGNACGEKFREIFEENFNLELKMHKC</sequence>
<keyword evidence="1" id="KW-0472">Membrane</keyword>
<evidence type="ECO:0000313" key="4">
    <source>
        <dbReference type="Proteomes" id="UP000008068"/>
    </source>
</evidence>
<feature type="domain" description="T20D4.11-like" evidence="2">
    <location>
        <begin position="40"/>
        <end position="194"/>
    </location>
</feature>
<keyword evidence="1" id="KW-0812">Transmembrane</keyword>
<dbReference type="InterPro" id="IPR002542">
    <property type="entry name" value="T20D4.11-like_dom"/>
</dbReference>
<reference evidence="4" key="1">
    <citation type="submission" date="2011-07" db="EMBL/GenBank/DDBJ databases">
        <authorList>
            <consortium name="Caenorhabditis brenneri Sequencing and Analysis Consortium"/>
            <person name="Wilson R.K."/>
        </authorList>
    </citation>
    <scope>NUCLEOTIDE SEQUENCE [LARGE SCALE GENOMIC DNA]</scope>
    <source>
        <strain evidence="4">PB2801</strain>
    </source>
</reference>
<proteinExistence type="predicted"/>
<keyword evidence="1" id="KW-1133">Transmembrane helix</keyword>
<dbReference type="OrthoDB" id="5838832at2759"/>
<evidence type="ECO:0000256" key="1">
    <source>
        <dbReference type="SAM" id="Phobius"/>
    </source>
</evidence>
<dbReference type="Pfam" id="PF01579">
    <property type="entry name" value="DUF19"/>
    <property type="match status" value="2"/>
</dbReference>
<organism evidence="4">
    <name type="scientific">Caenorhabditis brenneri</name>
    <name type="common">Nematode worm</name>
    <dbReference type="NCBI Taxonomy" id="135651"/>
    <lineage>
        <taxon>Eukaryota</taxon>
        <taxon>Metazoa</taxon>
        <taxon>Ecdysozoa</taxon>
        <taxon>Nematoda</taxon>
        <taxon>Chromadorea</taxon>
        <taxon>Rhabditida</taxon>
        <taxon>Rhabditina</taxon>
        <taxon>Rhabditomorpha</taxon>
        <taxon>Rhabditoidea</taxon>
        <taxon>Rhabditidae</taxon>
        <taxon>Peloderinae</taxon>
        <taxon>Caenorhabditis</taxon>
    </lineage>
</organism>
<dbReference type="Proteomes" id="UP000008068">
    <property type="component" value="Unassembled WGS sequence"/>
</dbReference>
<evidence type="ECO:0000313" key="3">
    <source>
        <dbReference type="EMBL" id="EGT59048.1"/>
    </source>
</evidence>
<dbReference type="EMBL" id="GL379874">
    <property type="protein sequence ID" value="EGT59048.1"/>
    <property type="molecule type" value="Genomic_DNA"/>
</dbReference>
<keyword evidence="4" id="KW-1185">Reference proteome</keyword>
<evidence type="ECO:0000259" key="2">
    <source>
        <dbReference type="Pfam" id="PF01579"/>
    </source>
</evidence>
<accession>G0NEV6</accession>
<dbReference type="PANTHER" id="PTHR37429">
    <property type="entry name" value="PROTEIN CBG19148-RELATED"/>
    <property type="match status" value="1"/>
</dbReference>
<protein>
    <recommendedName>
        <fullName evidence="2">T20D4.11-like domain-containing protein</fullName>
    </recommendedName>
</protein>
<dbReference type="InParanoid" id="G0NEV6"/>